<dbReference type="InterPro" id="IPR001245">
    <property type="entry name" value="Ser-Thr/Tyr_kinase_cat_dom"/>
</dbReference>
<accession>A0A8J5CBK4</accession>
<comment type="caution">
    <text evidence="2">The sequence shown here is derived from an EMBL/GenBank/DDBJ whole genome shotgun (WGS) entry which is preliminary data.</text>
</comment>
<protein>
    <recommendedName>
        <fullName evidence="1">Protein kinase domain-containing protein</fullName>
    </recommendedName>
</protein>
<dbReference type="Pfam" id="PF07714">
    <property type="entry name" value="PK_Tyr_Ser-Thr"/>
    <property type="match status" value="1"/>
</dbReference>
<dbReference type="EMBL" id="JACMSC010000021">
    <property type="protein sequence ID" value="KAG6470419.1"/>
    <property type="molecule type" value="Genomic_DNA"/>
</dbReference>
<proteinExistence type="predicted"/>
<dbReference type="PANTHER" id="PTHR46146">
    <property type="entry name" value="SERINE/THREONINE-PROTEIN KINASE-LIKE PROTEIN CCR4"/>
    <property type="match status" value="1"/>
</dbReference>
<organism evidence="2 3">
    <name type="scientific">Zingiber officinale</name>
    <name type="common">Ginger</name>
    <name type="synonym">Amomum zingiber</name>
    <dbReference type="NCBI Taxonomy" id="94328"/>
    <lineage>
        <taxon>Eukaryota</taxon>
        <taxon>Viridiplantae</taxon>
        <taxon>Streptophyta</taxon>
        <taxon>Embryophyta</taxon>
        <taxon>Tracheophyta</taxon>
        <taxon>Spermatophyta</taxon>
        <taxon>Magnoliopsida</taxon>
        <taxon>Liliopsida</taxon>
        <taxon>Zingiberales</taxon>
        <taxon>Zingiberaceae</taxon>
        <taxon>Zingiber</taxon>
    </lineage>
</organism>
<keyword evidence="3" id="KW-1185">Reference proteome</keyword>
<dbReference type="Proteomes" id="UP000734854">
    <property type="component" value="Unassembled WGS sequence"/>
</dbReference>
<reference evidence="2 3" key="1">
    <citation type="submission" date="2020-08" db="EMBL/GenBank/DDBJ databases">
        <title>Plant Genome Project.</title>
        <authorList>
            <person name="Zhang R.-G."/>
        </authorList>
    </citation>
    <scope>NUCLEOTIDE SEQUENCE [LARGE SCALE GENOMIC DNA]</scope>
    <source>
        <tissue evidence="2">Rhizome</tissue>
    </source>
</reference>
<gene>
    <name evidence="2" type="ORF">ZIOFF_071492</name>
</gene>
<name>A0A8J5CBK4_ZINOF</name>
<dbReference type="AlphaFoldDB" id="A0A8J5CBK4"/>
<sequence length="213" mass="22852">MAKVADFGLSLTNPEDEGSVAAGTVGYMDPEYYRLRRLTEKSDVYSFGIVLLELVTGYKAIHRSMEVEGEDGEAEGSTTPRNVVEMAVPYIETDEVARIMDRRVAPASSEEIEAVAYVGYVAAECVQAEGQDRPTMGEVVGALERVYAACSGATAARTESTAGRRVLSRAPSFMSRIVVKDSRSTGSSLLLAIGVISPFIPNVDPVVDVCKKS</sequence>
<evidence type="ECO:0000259" key="1">
    <source>
        <dbReference type="PROSITE" id="PS50011"/>
    </source>
</evidence>
<dbReference type="GO" id="GO:0004672">
    <property type="term" value="F:protein kinase activity"/>
    <property type="evidence" value="ECO:0007669"/>
    <property type="project" value="InterPro"/>
</dbReference>
<dbReference type="GO" id="GO:0005524">
    <property type="term" value="F:ATP binding"/>
    <property type="evidence" value="ECO:0007669"/>
    <property type="project" value="InterPro"/>
</dbReference>
<dbReference type="Gene3D" id="1.10.510.10">
    <property type="entry name" value="Transferase(Phosphotransferase) domain 1"/>
    <property type="match status" value="1"/>
</dbReference>
<dbReference type="PROSITE" id="PS50011">
    <property type="entry name" value="PROTEIN_KINASE_DOM"/>
    <property type="match status" value="1"/>
</dbReference>
<dbReference type="InterPro" id="IPR011009">
    <property type="entry name" value="Kinase-like_dom_sf"/>
</dbReference>
<evidence type="ECO:0000313" key="3">
    <source>
        <dbReference type="Proteomes" id="UP000734854"/>
    </source>
</evidence>
<dbReference type="SUPFAM" id="SSF56112">
    <property type="entry name" value="Protein kinase-like (PK-like)"/>
    <property type="match status" value="1"/>
</dbReference>
<feature type="domain" description="Protein kinase" evidence="1">
    <location>
        <begin position="1"/>
        <end position="147"/>
    </location>
</feature>
<dbReference type="PANTHER" id="PTHR46146:SF4">
    <property type="entry name" value="SERINE_THREONINE-PROTEIN KINASE-LIKE PROTEIN CCR4"/>
    <property type="match status" value="1"/>
</dbReference>
<dbReference type="InterPro" id="IPR000719">
    <property type="entry name" value="Prot_kinase_dom"/>
</dbReference>
<evidence type="ECO:0000313" key="2">
    <source>
        <dbReference type="EMBL" id="KAG6470419.1"/>
    </source>
</evidence>